<feature type="region of interest" description="Disordered" evidence="6">
    <location>
        <begin position="1281"/>
        <end position="1306"/>
    </location>
</feature>
<dbReference type="InterPro" id="IPR003959">
    <property type="entry name" value="ATPase_AAA_core"/>
</dbReference>
<evidence type="ECO:0000256" key="1">
    <source>
        <dbReference type="ARBA" id="ARBA00004572"/>
    </source>
</evidence>
<comment type="subcellular location">
    <subcellularLocation>
        <location evidence="1">Mitochondrion outer membrane</location>
        <topology evidence="1">Single-pass membrane protein</topology>
    </subcellularLocation>
</comment>
<evidence type="ECO:0000256" key="5">
    <source>
        <dbReference type="ARBA" id="ARBA00023128"/>
    </source>
</evidence>
<feature type="compositionally biased region" description="Low complexity" evidence="6">
    <location>
        <begin position="704"/>
        <end position="718"/>
    </location>
</feature>
<evidence type="ECO:0000256" key="3">
    <source>
        <dbReference type="ARBA" id="ARBA00022787"/>
    </source>
</evidence>
<protein>
    <submittedName>
        <fullName evidence="8">Aaa-domain-containing protein</fullName>
    </submittedName>
</protein>
<dbReference type="GO" id="GO:0016887">
    <property type="term" value="F:ATP hydrolysis activity"/>
    <property type="evidence" value="ECO:0007669"/>
    <property type="project" value="InterPro"/>
</dbReference>
<feature type="region of interest" description="Disordered" evidence="6">
    <location>
        <begin position="36"/>
        <end position="58"/>
    </location>
</feature>
<dbReference type="Pfam" id="PF17862">
    <property type="entry name" value="AAA_lid_3"/>
    <property type="match status" value="1"/>
</dbReference>
<feature type="domain" description="AAA+ ATPase" evidence="7">
    <location>
        <begin position="912"/>
        <end position="1054"/>
    </location>
</feature>
<keyword evidence="3" id="KW-1000">Mitochondrion outer membrane</keyword>
<accession>A0A0F7SM93</accession>
<dbReference type="EMBL" id="LN483124">
    <property type="protein sequence ID" value="CED82546.1"/>
    <property type="molecule type" value="Genomic_DNA"/>
</dbReference>
<keyword evidence="3" id="KW-0472">Membrane</keyword>
<feature type="compositionally biased region" description="Basic residues" evidence="6">
    <location>
        <begin position="555"/>
        <end position="564"/>
    </location>
</feature>
<dbReference type="SMART" id="SM00382">
    <property type="entry name" value="AAA"/>
    <property type="match status" value="1"/>
</dbReference>
<dbReference type="GO" id="GO:0005741">
    <property type="term" value="C:mitochondrial outer membrane"/>
    <property type="evidence" value="ECO:0007669"/>
    <property type="project" value="UniProtKB-SubCell"/>
</dbReference>
<evidence type="ECO:0000256" key="4">
    <source>
        <dbReference type="ARBA" id="ARBA00022840"/>
    </source>
</evidence>
<keyword evidence="5" id="KW-0496">Mitochondrion</keyword>
<feature type="region of interest" description="Disordered" evidence="6">
    <location>
        <begin position="693"/>
        <end position="721"/>
    </location>
</feature>
<feature type="compositionally biased region" description="Low complexity" evidence="6">
    <location>
        <begin position="1127"/>
        <end position="1164"/>
    </location>
</feature>
<name>A0A0F7SM93_PHARH</name>
<feature type="region of interest" description="Disordered" evidence="6">
    <location>
        <begin position="1118"/>
        <end position="1241"/>
    </location>
</feature>
<dbReference type="Gene3D" id="1.10.8.60">
    <property type="match status" value="1"/>
</dbReference>
<feature type="compositionally biased region" description="Basic and acidic residues" evidence="6">
    <location>
        <begin position="798"/>
        <end position="811"/>
    </location>
</feature>
<evidence type="ECO:0000256" key="2">
    <source>
        <dbReference type="ARBA" id="ARBA00022741"/>
    </source>
</evidence>
<feature type="compositionally biased region" description="Basic and acidic residues" evidence="6">
    <location>
        <begin position="1193"/>
        <end position="1222"/>
    </location>
</feature>
<dbReference type="PANTHER" id="PTHR45644">
    <property type="entry name" value="AAA ATPASE, PUTATIVE (AFU_ORTHOLOGUE AFUA_2G12920)-RELATED-RELATED"/>
    <property type="match status" value="1"/>
</dbReference>
<dbReference type="SUPFAM" id="SSF52540">
    <property type="entry name" value="P-loop containing nucleoside triphosphate hydrolases"/>
    <property type="match status" value="1"/>
</dbReference>
<dbReference type="InterPro" id="IPR041569">
    <property type="entry name" value="AAA_lid_3"/>
</dbReference>
<dbReference type="InterPro" id="IPR003593">
    <property type="entry name" value="AAA+_ATPase"/>
</dbReference>
<dbReference type="Pfam" id="PF00004">
    <property type="entry name" value="AAA"/>
    <property type="match status" value="1"/>
</dbReference>
<dbReference type="GO" id="GO:0005524">
    <property type="term" value="F:ATP binding"/>
    <property type="evidence" value="ECO:0007669"/>
    <property type="project" value="UniProtKB-KW"/>
</dbReference>
<keyword evidence="2" id="KW-0547">Nucleotide-binding</keyword>
<feature type="region of interest" description="Disordered" evidence="6">
    <location>
        <begin position="543"/>
        <end position="564"/>
    </location>
</feature>
<proteinExistence type="predicted"/>
<feature type="compositionally biased region" description="Polar residues" evidence="6">
    <location>
        <begin position="1165"/>
        <end position="1189"/>
    </location>
</feature>
<dbReference type="InterPro" id="IPR051701">
    <property type="entry name" value="Mito_OM_Translocase_MSP1"/>
</dbReference>
<dbReference type="PANTHER" id="PTHR45644:SF56">
    <property type="entry name" value="AAA ATPASE, PUTATIVE (AFU_ORTHOLOGUE AFUA_2G12920)-RELATED"/>
    <property type="match status" value="1"/>
</dbReference>
<evidence type="ECO:0000313" key="8">
    <source>
        <dbReference type="EMBL" id="CED82546.1"/>
    </source>
</evidence>
<dbReference type="PROSITE" id="PS00674">
    <property type="entry name" value="AAA"/>
    <property type="match status" value="1"/>
</dbReference>
<organism evidence="8">
    <name type="scientific">Phaffia rhodozyma</name>
    <name type="common">Yeast</name>
    <name type="synonym">Xanthophyllomyces dendrorhous</name>
    <dbReference type="NCBI Taxonomy" id="264483"/>
    <lineage>
        <taxon>Eukaryota</taxon>
        <taxon>Fungi</taxon>
        <taxon>Dikarya</taxon>
        <taxon>Basidiomycota</taxon>
        <taxon>Agaricomycotina</taxon>
        <taxon>Tremellomycetes</taxon>
        <taxon>Cystofilobasidiales</taxon>
        <taxon>Mrakiaceae</taxon>
        <taxon>Phaffia</taxon>
    </lineage>
</organism>
<dbReference type="Gene3D" id="3.40.50.300">
    <property type="entry name" value="P-loop containing nucleotide triphosphate hydrolases"/>
    <property type="match status" value="1"/>
</dbReference>
<dbReference type="InterPro" id="IPR003960">
    <property type="entry name" value="ATPase_AAA_CS"/>
</dbReference>
<reference evidence="8" key="1">
    <citation type="submission" date="2014-08" db="EMBL/GenBank/DDBJ databases">
        <authorList>
            <person name="Sharma Rahul"/>
            <person name="Thines Marco"/>
        </authorList>
    </citation>
    <scope>NUCLEOTIDE SEQUENCE</scope>
</reference>
<dbReference type="InterPro" id="IPR027417">
    <property type="entry name" value="P-loop_NTPase"/>
</dbReference>
<sequence length="1306" mass="142648">MLPCRVSRRTILAQIRSGLPSSRRSFSSSPLVAFPRTNITKSSTPSKPKNNPSRPSANSIKRLLSMTSSMGFSLSKSLSLSLKGYNPHVYVTAPSSRTLEGRYSSDPDFMPECYAPVSEDEPSTLNLPKVPKHISIAYDAIPTHANLSVLKAAILESMYYAQRNSADSDEGRVEPVIGCYCPIDGGGYVVTAAVEEVAAQIEAEVVFLDAIDLCSEGHGDGLGTGMAIMPLDSNPFKLMSASPPAPPSSTASRESLHTEIDLDAFRSHLDDEENALSTQATRFEPSIPSCDPVGDLGVASSELTFSNSRSQSTDMIVSPSNSFSPYSVLELPQAVQMLFESLVRSQVSKPPSVDSKASAKEPVKPRIIYIQNAEILKNTYDFGGTRNSKDQRSSWFHALADAVHSFRNDTAPATIVLGLGPSVLNSAPSKRPSNHSWPQLPEEFNEYPRETPIQRLNMSRDQMTNVVPEGEEEGLRTAVLQKRMEKVTIGAWGDLIPGFVDPSSSTTPLAPIEFPLFPGMDRLPEEGVAFRINLSGLGGLGGDSPFFPSDERGRKLGSKKGRGKSKHGVWRVVNVLPTKVNRKRETHQRESIRFKINEILFKLGAVASKANLTGSIEELQPMADLFASKDSIQEELIHTPHHLFQPPALAFQERAANAAKFINRFIKQTKQTIIPWDNVVAYSGIAAGASIDHKSLKRQPPTKPTSSKRSESSSSTRSSIEDRLSLNELTYGWKDVLKAVIARSDHQGQAEAFREFMHKVAAHQTSSLDEYLYYFPTGKEASPQYGIKEVTDNAIENETRHGSARPVKEVEENVDASVKGSKTNPKLPVEGLREVKDAKDGKDYVIEALKRDSSLNKYEKRILPTIVDPKLVKETFDDVHLPEKTIDAIRSVVSLPLLFPEAFSTGILKNHSSSGALLFGPPGTGKTLLVRALAKASGARMMSIQPSDVMDMYVGEAEKLVKAVFTVARKLSPCIVFIDELDALFQTRTGSAGTGDNSRRQVLTEFMQEMDGLSSASLNKDTRLVVIGATNRPQDLDEAVLRRLPRRLLIDLPGLKEREAILKILCKTEELAPDVDLAKLAKDTDTYSGSDLKHLCVMAAQEAVKELYVLPWAKPQNANEGSAKNESGLTSNSTASDSSSSVTNTPKLSTSETSSGTSTSSISSKPENQASQCSLDPSDQETPLVTTEGSPEDVLRQKEIPTWKNPPKEDLEGLKVLPKDSGSRMSTTATKEGKTAKKEIKKRVLMARHFEYALKNTSSSGSEEMGSLPQLRKWNEEFGEAGTKKNKKSGFGKGFGFGEKTPKESE</sequence>
<evidence type="ECO:0000256" key="6">
    <source>
        <dbReference type="SAM" id="MobiDB-lite"/>
    </source>
</evidence>
<evidence type="ECO:0000259" key="7">
    <source>
        <dbReference type="SMART" id="SM00382"/>
    </source>
</evidence>
<feature type="region of interest" description="Disordered" evidence="6">
    <location>
        <begin position="798"/>
        <end position="827"/>
    </location>
</feature>
<keyword evidence="4" id="KW-0067">ATP-binding</keyword>